<feature type="compositionally biased region" description="Low complexity" evidence="1">
    <location>
        <begin position="16"/>
        <end position="31"/>
    </location>
</feature>
<proteinExistence type="predicted"/>
<evidence type="ECO:0000256" key="1">
    <source>
        <dbReference type="SAM" id="MobiDB-lite"/>
    </source>
</evidence>
<accession>A0A1B6IF07</accession>
<evidence type="ECO:0000313" key="2">
    <source>
        <dbReference type="EMBL" id="JAS85480.1"/>
    </source>
</evidence>
<sequence>MGTNSSLRSWINRLMGPAEEAQGEEAAGTSGPSSPPDQPQTSAGHSAEAASSSVTSVTSKDSTDSTKEPRSKKPFLARYKKGKGSKLPNVMRSSVVGPQNEIIPPLTNLAPGEEPDRKLARVLEKFNTIDLTEETTPPADRKLAK</sequence>
<feature type="compositionally biased region" description="Basic and acidic residues" evidence="1">
    <location>
        <begin position="61"/>
        <end position="71"/>
    </location>
</feature>
<feature type="region of interest" description="Disordered" evidence="1">
    <location>
        <begin position="1"/>
        <end position="93"/>
    </location>
</feature>
<dbReference type="AlphaFoldDB" id="A0A1B6IF07"/>
<reference evidence="2" key="1">
    <citation type="submission" date="2015-11" db="EMBL/GenBank/DDBJ databases">
        <title>De novo transcriptome assembly of four potential Pierce s Disease insect vectors from Arizona vineyards.</title>
        <authorList>
            <person name="Tassone E.E."/>
        </authorList>
    </citation>
    <scope>NUCLEOTIDE SEQUENCE</scope>
</reference>
<name>A0A1B6IF07_9HEMI</name>
<organism evidence="2">
    <name type="scientific">Homalodisca liturata</name>
    <dbReference type="NCBI Taxonomy" id="320908"/>
    <lineage>
        <taxon>Eukaryota</taxon>
        <taxon>Metazoa</taxon>
        <taxon>Ecdysozoa</taxon>
        <taxon>Arthropoda</taxon>
        <taxon>Hexapoda</taxon>
        <taxon>Insecta</taxon>
        <taxon>Pterygota</taxon>
        <taxon>Neoptera</taxon>
        <taxon>Paraneoptera</taxon>
        <taxon>Hemiptera</taxon>
        <taxon>Auchenorrhyncha</taxon>
        <taxon>Membracoidea</taxon>
        <taxon>Cicadellidae</taxon>
        <taxon>Cicadellinae</taxon>
        <taxon>Proconiini</taxon>
        <taxon>Homalodisca</taxon>
    </lineage>
</organism>
<gene>
    <name evidence="2" type="ORF">g.1548</name>
</gene>
<dbReference type="EMBL" id="GECU01022226">
    <property type="protein sequence ID" value="JAS85480.1"/>
    <property type="molecule type" value="Transcribed_RNA"/>
</dbReference>
<protein>
    <submittedName>
        <fullName evidence="2">Uncharacterized protein</fullName>
    </submittedName>
</protein>
<feature type="compositionally biased region" description="Basic residues" evidence="1">
    <location>
        <begin position="72"/>
        <end position="84"/>
    </location>
</feature>
<feature type="compositionally biased region" description="Low complexity" evidence="1">
    <location>
        <begin position="42"/>
        <end position="60"/>
    </location>
</feature>